<gene>
    <name evidence="3" type="ORF">A3D51_03225</name>
</gene>
<proteinExistence type="inferred from homology"/>
<accession>A0A1G2S8K1</accession>
<dbReference type="SUPFAM" id="SSF52980">
    <property type="entry name" value="Restriction endonuclease-like"/>
    <property type="match status" value="1"/>
</dbReference>
<dbReference type="HAMAP" id="MF_00048">
    <property type="entry name" value="UPF0102"/>
    <property type="match status" value="1"/>
</dbReference>
<dbReference type="PANTHER" id="PTHR34039">
    <property type="entry name" value="UPF0102 PROTEIN YRAN"/>
    <property type="match status" value="1"/>
</dbReference>
<sequence length="146" mass="16978">MARPTEKQKIGRLGEDIAKKYLENKGFTVIGRNYRKKCGEIDIIAQKGKILHFIEVKSVSRENINCFDDNVSELASSRLGRRVTDNYRPEDNIHLTKLKRLARTVQVYLLEKYPKSEPEWVFDAITVRIDTKNRQAHMKFLADIAL</sequence>
<comment type="similarity">
    <text evidence="1 2">Belongs to the UPF0102 family.</text>
</comment>
<protein>
    <recommendedName>
        <fullName evidence="2">UPF0102 protein A3D51_03225</fullName>
    </recommendedName>
</protein>
<dbReference type="InterPro" id="IPR003509">
    <property type="entry name" value="UPF0102_YraN-like"/>
</dbReference>
<dbReference type="EMBL" id="MHUT01000008">
    <property type="protein sequence ID" value="OHA81396.1"/>
    <property type="molecule type" value="Genomic_DNA"/>
</dbReference>
<name>A0A1G2S8K1_9BACT</name>
<reference evidence="3 4" key="1">
    <citation type="journal article" date="2016" name="Nat. Commun.">
        <title>Thousands of microbial genomes shed light on interconnected biogeochemical processes in an aquifer system.</title>
        <authorList>
            <person name="Anantharaman K."/>
            <person name="Brown C.T."/>
            <person name="Hug L.A."/>
            <person name="Sharon I."/>
            <person name="Castelle C.J."/>
            <person name="Probst A.J."/>
            <person name="Thomas B.C."/>
            <person name="Singh A."/>
            <person name="Wilkins M.J."/>
            <person name="Karaoz U."/>
            <person name="Brodie E.L."/>
            <person name="Williams K.H."/>
            <person name="Hubbard S.S."/>
            <person name="Banfield J.F."/>
        </authorList>
    </citation>
    <scope>NUCLEOTIDE SEQUENCE [LARGE SCALE GENOMIC DNA]</scope>
</reference>
<organism evidence="3 4">
    <name type="scientific">Candidatus Yonathbacteria bacterium RIFCSPHIGHO2_02_FULL_44_14</name>
    <dbReference type="NCBI Taxonomy" id="1802724"/>
    <lineage>
        <taxon>Bacteria</taxon>
        <taxon>Candidatus Yonathiibacteriota</taxon>
    </lineage>
</organism>
<dbReference type="Proteomes" id="UP000179118">
    <property type="component" value="Unassembled WGS sequence"/>
</dbReference>
<dbReference type="AlphaFoldDB" id="A0A1G2S8K1"/>
<evidence type="ECO:0000256" key="2">
    <source>
        <dbReference type="HAMAP-Rule" id="MF_00048"/>
    </source>
</evidence>
<dbReference type="GO" id="GO:0003676">
    <property type="term" value="F:nucleic acid binding"/>
    <property type="evidence" value="ECO:0007669"/>
    <property type="project" value="InterPro"/>
</dbReference>
<comment type="caution">
    <text evidence="3">The sequence shown here is derived from an EMBL/GenBank/DDBJ whole genome shotgun (WGS) entry which is preliminary data.</text>
</comment>
<dbReference type="InterPro" id="IPR011856">
    <property type="entry name" value="tRNA_endonuc-like_dom_sf"/>
</dbReference>
<dbReference type="PANTHER" id="PTHR34039:SF1">
    <property type="entry name" value="UPF0102 PROTEIN YRAN"/>
    <property type="match status" value="1"/>
</dbReference>
<dbReference type="Gene3D" id="3.40.1350.10">
    <property type="match status" value="1"/>
</dbReference>
<dbReference type="InterPro" id="IPR011335">
    <property type="entry name" value="Restrct_endonuc-II-like"/>
</dbReference>
<evidence type="ECO:0000313" key="3">
    <source>
        <dbReference type="EMBL" id="OHA81396.1"/>
    </source>
</evidence>
<evidence type="ECO:0000256" key="1">
    <source>
        <dbReference type="ARBA" id="ARBA00006738"/>
    </source>
</evidence>
<evidence type="ECO:0000313" key="4">
    <source>
        <dbReference type="Proteomes" id="UP000179118"/>
    </source>
</evidence>
<dbReference type="Pfam" id="PF02021">
    <property type="entry name" value="UPF0102"/>
    <property type="match status" value="1"/>
</dbReference>